<feature type="compositionally biased region" description="Polar residues" evidence="1">
    <location>
        <begin position="645"/>
        <end position="666"/>
    </location>
</feature>
<proteinExistence type="predicted"/>
<dbReference type="PANTHER" id="PTHR47219">
    <property type="entry name" value="RAB GTPASE-ACTIVATING PROTEIN 1-LIKE"/>
    <property type="match status" value="1"/>
</dbReference>
<name>A0AAN7UKX7_9PEZI</name>
<dbReference type="Gene3D" id="1.10.472.80">
    <property type="entry name" value="Ypt/Rab-GAP domain of gyp1p, domain 3"/>
    <property type="match status" value="1"/>
</dbReference>
<dbReference type="InterPro" id="IPR000195">
    <property type="entry name" value="Rab-GAP-TBC_dom"/>
</dbReference>
<dbReference type="AlphaFoldDB" id="A0AAN7UKX7"/>
<feature type="region of interest" description="Disordered" evidence="1">
    <location>
        <begin position="475"/>
        <end position="512"/>
    </location>
</feature>
<feature type="domain" description="Rab-GAP TBC" evidence="2">
    <location>
        <begin position="578"/>
        <end position="821"/>
    </location>
</feature>
<feature type="compositionally biased region" description="Acidic residues" evidence="1">
    <location>
        <begin position="393"/>
        <end position="404"/>
    </location>
</feature>
<feature type="region of interest" description="Disordered" evidence="1">
    <location>
        <begin position="177"/>
        <end position="327"/>
    </location>
</feature>
<feature type="compositionally biased region" description="Basic and acidic residues" evidence="1">
    <location>
        <begin position="46"/>
        <end position="69"/>
    </location>
</feature>
<protein>
    <recommendedName>
        <fullName evidence="2">Rab-GAP TBC domain-containing protein</fullName>
    </recommendedName>
</protein>
<dbReference type="FunFam" id="1.10.472.80:FF:000050">
    <property type="entry name" value="GTPase activating protein (Gyp3)"/>
    <property type="match status" value="1"/>
</dbReference>
<dbReference type="GO" id="GO:0005096">
    <property type="term" value="F:GTPase activator activity"/>
    <property type="evidence" value="ECO:0007669"/>
    <property type="project" value="TreeGrafter"/>
</dbReference>
<dbReference type="SMART" id="SM00164">
    <property type="entry name" value="TBC"/>
    <property type="match status" value="1"/>
</dbReference>
<gene>
    <name evidence="3" type="ORF">RRF57_010228</name>
</gene>
<feature type="compositionally biased region" description="Polar residues" evidence="1">
    <location>
        <begin position="10"/>
        <end position="20"/>
    </location>
</feature>
<organism evidence="3 4">
    <name type="scientific">Xylaria bambusicola</name>
    <dbReference type="NCBI Taxonomy" id="326684"/>
    <lineage>
        <taxon>Eukaryota</taxon>
        <taxon>Fungi</taxon>
        <taxon>Dikarya</taxon>
        <taxon>Ascomycota</taxon>
        <taxon>Pezizomycotina</taxon>
        <taxon>Sordariomycetes</taxon>
        <taxon>Xylariomycetidae</taxon>
        <taxon>Xylariales</taxon>
        <taxon>Xylariaceae</taxon>
        <taxon>Xylaria</taxon>
    </lineage>
</organism>
<dbReference type="PANTHER" id="PTHR47219:SF9">
    <property type="entry name" value="GTPASE ACTIVATING PROTEIN AND CENTROSOME-ASSOCIATED, ISOFORM B"/>
    <property type="match status" value="1"/>
</dbReference>
<feature type="compositionally biased region" description="Basic and acidic residues" evidence="1">
    <location>
        <begin position="184"/>
        <end position="201"/>
    </location>
</feature>
<feature type="compositionally biased region" description="Polar residues" evidence="1">
    <location>
        <begin position="349"/>
        <end position="359"/>
    </location>
</feature>
<feature type="compositionally biased region" description="Low complexity" evidence="1">
    <location>
        <begin position="71"/>
        <end position="86"/>
    </location>
</feature>
<evidence type="ECO:0000313" key="3">
    <source>
        <dbReference type="EMBL" id="KAK5634515.1"/>
    </source>
</evidence>
<reference evidence="3 4" key="1">
    <citation type="submission" date="2023-10" db="EMBL/GenBank/DDBJ databases">
        <title>Draft genome sequence of Xylaria bambusicola isolate GMP-LS, the root and basal stem rot pathogen of sugarcane in Indonesia.</title>
        <authorList>
            <person name="Selvaraj P."/>
            <person name="Muralishankar V."/>
            <person name="Muruganantham S."/>
            <person name="Sp S."/>
            <person name="Haryani S."/>
            <person name="Lau K.J.X."/>
            <person name="Naqvi N.I."/>
        </authorList>
    </citation>
    <scope>NUCLEOTIDE SEQUENCE [LARGE SCALE GENOMIC DNA]</scope>
    <source>
        <strain evidence="3">GMP-LS</strain>
    </source>
</reference>
<dbReference type="EMBL" id="JAWHQM010000042">
    <property type="protein sequence ID" value="KAK5634515.1"/>
    <property type="molecule type" value="Genomic_DNA"/>
</dbReference>
<comment type="caution">
    <text evidence="3">The sequence shown here is derived from an EMBL/GenBank/DDBJ whole genome shotgun (WGS) entry which is preliminary data.</text>
</comment>
<feature type="region of interest" description="Disordered" evidence="1">
    <location>
        <begin position="391"/>
        <end position="418"/>
    </location>
</feature>
<feature type="compositionally biased region" description="Polar residues" evidence="1">
    <location>
        <begin position="268"/>
        <end position="280"/>
    </location>
</feature>
<dbReference type="PROSITE" id="PS50086">
    <property type="entry name" value="TBC_RABGAP"/>
    <property type="match status" value="1"/>
</dbReference>
<dbReference type="Gene3D" id="1.10.8.270">
    <property type="entry name" value="putative rabgap domain of human tbc1 domain family member 14 like domains"/>
    <property type="match status" value="1"/>
</dbReference>
<evidence type="ECO:0000256" key="1">
    <source>
        <dbReference type="SAM" id="MobiDB-lite"/>
    </source>
</evidence>
<feature type="region of interest" description="Disordered" evidence="1">
    <location>
        <begin position="349"/>
        <end position="368"/>
    </location>
</feature>
<accession>A0AAN7UKX7</accession>
<evidence type="ECO:0000259" key="2">
    <source>
        <dbReference type="PROSITE" id="PS50086"/>
    </source>
</evidence>
<feature type="compositionally biased region" description="Polar residues" evidence="1">
    <location>
        <begin position="90"/>
        <end position="120"/>
    </location>
</feature>
<evidence type="ECO:0000313" key="4">
    <source>
        <dbReference type="Proteomes" id="UP001305414"/>
    </source>
</evidence>
<dbReference type="GO" id="GO:0031267">
    <property type="term" value="F:small GTPase binding"/>
    <property type="evidence" value="ECO:0007669"/>
    <property type="project" value="TreeGrafter"/>
</dbReference>
<dbReference type="SUPFAM" id="SSF47923">
    <property type="entry name" value="Ypt/Rab-GAP domain of gyp1p"/>
    <property type="match status" value="2"/>
</dbReference>
<feature type="region of interest" description="Disordered" evidence="1">
    <location>
        <begin position="1"/>
        <end position="128"/>
    </location>
</feature>
<keyword evidence="4" id="KW-1185">Reference proteome</keyword>
<feature type="compositionally biased region" description="Basic and acidic residues" evidence="1">
    <location>
        <begin position="286"/>
        <end position="298"/>
    </location>
</feature>
<sequence length="929" mass="103318">MAVVEHVNDELSSLANQHPSTRVDTHVTDSGSGVVLTSEGGPVRFPRRDHSLSLKEARGRDWNLKHNPERSPTLPSPSFSYSSSIHSVHRQNTGGNPYGQSHYQSSVHTTSSTYATNNLSRDPRSHTGYMRDIPSLSPQISPPISPRWDSLSKTTSDFYNQTATSAPSSPAALEFGSGLSSAVKEPHRSIDSVTSETRDEFPPLSSARPTAIETPMVVENFSRPRVPSIKQPYHDGPRLRSPIQPRPEPSQHDPTNVLAGPWPRSRGPSISSNKSASTFASVALRPSHDSLNRNDPRGRVRQPPPIRLPGTYGRTESSGPSLSRDAIPRMASLPNDELRSSFRSQLTASTAQGTLTTERSSVLTKSSSVTSVYGTVDDTLSVDDVLGLYDKGFDDDSAPEDNDLNESPPPTAISEASKERTIEIDTAPEATTTLLKPLQPPSIFRDDGPIVRDSAAIFNISDHEPTRIEPVIPQKESSDTFDVAQPTSSDDFTPSPPVRHETNLTTTGDDERDRYGFKKSNQYITCEEYDRWDSEYSKYLARRRKKWNVFLKENGLMTDSPNRFPPRSAKAKRFIRKGIPPDWRGAAWFYYAGGPAIVAKHAGLYGELLDCKVKEVDAEAIERDLHRTFPDNIRFRSSAALSAPSHDNTSTRNSQQTVTSSANNSAAPGETAMISSLRRVLYAFSVYNPRIGYCQSLNFLAGLLLLFVESEEQAFWLLNIITRVYLPGTHEMSLEGANVDLGVLMSSIRDTMPNVWAKIGGELDGTDVARPKSRRHRHRAELTTRLPPITLCMTAWFMSCFIGTLPIESTLRVWDIFFYEGSKTLFRIALTIFKLGEPEIKKVGDPMEIFQVVQTIPRRIIDVNGLIEACYKRRNGFGHLSQESIEQKRLERRKHVKAEKEQLALGESIASADTEMGRKGTLFKRKPRD</sequence>
<dbReference type="Proteomes" id="UP001305414">
    <property type="component" value="Unassembled WGS sequence"/>
</dbReference>
<dbReference type="InterPro" id="IPR035969">
    <property type="entry name" value="Rab-GAP_TBC_sf"/>
</dbReference>
<feature type="region of interest" description="Disordered" evidence="1">
    <location>
        <begin position="907"/>
        <end position="929"/>
    </location>
</feature>
<feature type="region of interest" description="Disordered" evidence="1">
    <location>
        <begin position="641"/>
        <end position="668"/>
    </location>
</feature>
<dbReference type="Pfam" id="PF00566">
    <property type="entry name" value="RabGAP-TBC"/>
    <property type="match status" value="2"/>
</dbReference>
<dbReference type="InterPro" id="IPR050302">
    <property type="entry name" value="Rab_GAP_TBC_domain"/>
</dbReference>